<comment type="caution">
    <text evidence="2">The sequence shown here is derived from an EMBL/GenBank/DDBJ whole genome shotgun (WGS) entry which is preliminary data.</text>
</comment>
<dbReference type="EMBL" id="QKOD01000019">
    <property type="protein sequence ID" value="RNJ41470.1"/>
    <property type="molecule type" value="Genomic_DNA"/>
</dbReference>
<dbReference type="Proteomes" id="UP000275436">
    <property type="component" value="Unassembled WGS sequence"/>
</dbReference>
<feature type="compositionally biased region" description="Basic and acidic residues" evidence="1">
    <location>
        <begin position="1"/>
        <end position="13"/>
    </location>
</feature>
<protein>
    <submittedName>
        <fullName evidence="2">Uncharacterized protein</fullName>
    </submittedName>
</protein>
<evidence type="ECO:0000313" key="2">
    <source>
        <dbReference type="EMBL" id="RNJ41470.1"/>
    </source>
</evidence>
<gene>
    <name evidence="2" type="ORF">DNR46_33825</name>
</gene>
<name>A0A3M9X1T5_9HYPH</name>
<evidence type="ECO:0000313" key="3">
    <source>
        <dbReference type="Proteomes" id="UP000275436"/>
    </source>
</evidence>
<organism evidence="2 3">
    <name type="scientific">Mesorhizobium japonicum</name>
    <dbReference type="NCBI Taxonomy" id="2066070"/>
    <lineage>
        <taxon>Bacteria</taxon>
        <taxon>Pseudomonadati</taxon>
        <taxon>Pseudomonadota</taxon>
        <taxon>Alphaproteobacteria</taxon>
        <taxon>Hyphomicrobiales</taxon>
        <taxon>Phyllobacteriaceae</taxon>
        <taxon>Mesorhizobium</taxon>
    </lineage>
</organism>
<accession>A0A3M9X1T5</accession>
<reference evidence="2 3" key="1">
    <citation type="journal article" date="2018" name="Mol. Plant Microbe Interact.">
        <title>Taxonomically Different Co-Microsymbionts of a Relict Legume, Oxytropis popoviana, Have Complementary Sets of Symbiotic Genes and Together Increase the Efficiency of Plant Nodulation.</title>
        <authorList>
            <person name="Safronova V."/>
            <person name="Belimov A."/>
            <person name="Sazanova A."/>
            <person name="Chirak E."/>
            <person name="Verkhozina A."/>
            <person name="Kuznetsova I."/>
            <person name="Andronov E."/>
            <person name="Puhalsky J."/>
            <person name="Tikhonovich I."/>
        </authorList>
    </citation>
    <scope>NUCLEOTIDE SEQUENCE [LARGE SCALE GENOMIC DNA]</scope>
    <source>
        <strain evidence="2 3">Opo-235</strain>
    </source>
</reference>
<feature type="region of interest" description="Disordered" evidence="1">
    <location>
        <begin position="1"/>
        <end position="50"/>
    </location>
</feature>
<proteinExistence type="predicted"/>
<evidence type="ECO:0000256" key="1">
    <source>
        <dbReference type="SAM" id="MobiDB-lite"/>
    </source>
</evidence>
<sequence>MIKALDTNRERNDNNQASRAPAPEGDIMSESGGAVISESRGGFVGIGTPDREKKRVTYGTVQKKCLNDPNQKGL</sequence>
<dbReference type="AlphaFoldDB" id="A0A3M9X1T5"/>